<feature type="domain" description="RNA ligase" evidence="2">
    <location>
        <begin position="337"/>
        <end position="551"/>
    </location>
</feature>
<evidence type="ECO:0000259" key="2">
    <source>
        <dbReference type="Pfam" id="PF09414"/>
    </source>
</evidence>
<feature type="region of interest" description="Disordered" evidence="1">
    <location>
        <begin position="989"/>
        <end position="1027"/>
    </location>
</feature>
<dbReference type="Pfam" id="PF21189">
    <property type="entry name" value="PHA02142"/>
    <property type="match status" value="1"/>
</dbReference>
<comment type="caution">
    <text evidence="3">The sequence shown here is derived from an EMBL/GenBank/DDBJ whole genome shotgun (WGS) entry which is preliminary data.</text>
</comment>
<feature type="region of interest" description="Disordered" evidence="1">
    <location>
        <begin position="739"/>
        <end position="763"/>
    </location>
</feature>
<proteinExistence type="predicted"/>
<feature type="compositionally biased region" description="Polar residues" evidence="1">
    <location>
        <begin position="824"/>
        <end position="838"/>
    </location>
</feature>
<feature type="compositionally biased region" description="Acidic residues" evidence="1">
    <location>
        <begin position="218"/>
        <end position="227"/>
    </location>
</feature>
<dbReference type="InterPro" id="IPR021122">
    <property type="entry name" value="RNA_ligase_dom_REL/Rnl2"/>
</dbReference>
<gene>
    <name evidence="3" type="ORF">VTJ49DRAFT_1000</name>
</gene>
<protein>
    <recommendedName>
        <fullName evidence="2">RNA ligase domain-containing protein</fullName>
    </recommendedName>
</protein>
<feature type="compositionally biased region" description="Basic residues" evidence="1">
    <location>
        <begin position="783"/>
        <end position="793"/>
    </location>
</feature>
<keyword evidence="4" id="KW-1185">Reference proteome</keyword>
<dbReference type="Proteomes" id="UP001583172">
    <property type="component" value="Unassembled WGS sequence"/>
</dbReference>
<evidence type="ECO:0000313" key="3">
    <source>
        <dbReference type="EMBL" id="KAL1839912.1"/>
    </source>
</evidence>
<organism evidence="3 4">
    <name type="scientific">Humicola insolens</name>
    <name type="common">Soft-rot fungus</name>
    <dbReference type="NCBI Taxonomy" id="85995"/>
    <lineage>
        <taxon>Eukaryota</taxon>
        <taxon>Fungi</taxon>
        <taxon>Dikarya</taxon>
        <taxon>Ascomycota</taxon>
        <taxon>Pezizomycotina</taxon>
        <taxon>Sordariomycetes</taxon>
        <taxon>Sordariomycetidae</taxon>
        <taxon>Sordariales</taxon>
        <taxon>Chaetomiaceae</taxon>
        <taxon>Mycothermus</taxon>
    </lineage>
</organism>
<name>A0ABR3VEG3_HUMIN</name>
<feature type="compositionally biased region" description="Polar residues" evidence="1">
    <location>
        <begin position="282"/>
        <end position="298"/>
    </location>
</feature>
<feature type="compositionally biased region" description="Low complexity" evidence="1">
    <location>
        <begin position="32"/>
        <end position="47"/>
    </location>
</feature>
<feature type="compositionally biased region" description="Basic and acidic residues" evidence="1">
    <location>
        <begin position="996"/>
        <end position="1005"/>
    </location>
</feature>
<reference evidence="3 4" key="1">
    <citation type="journal article" date="2024" name="Commun. Biol.">
        <title>Comparative genomic analysis of thermophilic fungi reveals convergent evolutionary adaptations and gene losses.</title>
        <authorList>
            <person name="Steindorff A.S."/>
            <person name="Aguilar-Pontes M.V."/>
            <person name="Robinson A.J."/>
            <person name="Andreopoulos B."/>
            <person name="LaButti K."/>
            <person name="Kuo A."/>
            <person name="Mondo S."/>
            <person name="Riley R."/>
            <person name="Otillar R."/>
            <person name="Haridas S."/>
            <person name="Lipzen A."/>
            <person name="Grimwood J."/>
            <person name="Schmutz J."/>
            <person name="Clum A."/>
            <person name="Reid I.D."/>
            <person name="Moisan M.C."/>
            <person name="Butler G."/>
            <person name="Nguyen T.T.M."/>
            <person name="Dewar K."/>
            <person name="Conant G."/>
            <person name="Drula E."/>
            <person name="Henrissat B."/>
            <person name="Hansel C."/>
            <person name="Singer S."/>
            <person name="Hutchinson M.I."/>
            <person name="de Vries R.P."/>
            <person name="Natvig D.O."/>
            <person name="Powell A.J."/>
            <person name="Tsang A."/>
            <person name="Grigoriev I.V."/>
        </authorList>
    </citation>
    <scope>NUCLEOTIDE SEQUENCE [LARGE SCALE GENOMIC DNA]</scope>
    <source>
        <strain evidence="3 4">CBS 620.91</strain>
    </source>
</reference>
<evidence type="ECO:0000256" key="1">
    <source>
        <dbReference type="SAM" id="MobiDB-lite"/>
    </source>
</evidence>
<feature type="region of interest" description="Disordered" evidence="1">
    <location>
        <begin position="22"/>
        <end position="58"/>
    </location>
</feature>
<dbReference type="Pfam" id="PF09414">
    <property type="entry name" value="RNA_ligase"/>
    <property type="match status" value="1"/>
</dbReference>
<dbReference type="EMBL" id="JAZGSY010000135">
    <property type="protein sequence ID" value="KAL1839912.1"/>
    <property type="molecule type" value="Genomic_DNA"/>
</dbReference>
<feature type="region of interest" description="Disordered" evidence="1">
    <location>
        <begin position="218"/>
        <end position="312"/>
    </location>
</feature>
<accession>A0ABR3VEG3</accession>
<evidence type="ECO:0000313" key="4">
    <source>
        <dbReference type="Proteomes" id="UP001583172"/>
    </source>
</evidence>
<sequence length="1048" mass="114950">MAPGRGNSVFPNGYLESRRRWLEEEIRESDSTMPSRSTTGHTTTATSVGQNLPPSPPGTPAMPACVSHDRKLVTVRRITSVTDVDDHHVRVTIDGWTVVTRIDIDITEGRYVLFFEPDSFLPADSQFKDLFSLAGPLIPFNGKEGYRVGTWAWIDKNGNNVISQGFIIPLSKISEIDDKVRQQHFSNITKETEEGFATRIQKRDLAADFGVVKFEINDEEDADDEASDTASEAASDVADETKPEEQPSSIIPKVEQNTSFVISEAKSETRIFGPEVKPGPSMSISEPQPTSSGRNDTNGPRPGTNPSPPSWIIKTSMERVQNCPNLFTKGKYKRFQYQESVKMDGAAITIYFVPRKNPLYDALPELPPRDSSNANTFLMYAERQTGRLGVCTRNNDLLPHQLPNPQVPLHNIAWETAMAERFDKALTAECLLHGDGTGAIAVHAELVGPLVQGNPYGMTRHQLFIYAIDDEAGGGRKPYIRGGVPVGTKRRHPKLVEQFAARHGLRHVEVRGYHSVGDIASSHEELIRRADEVDGEGLVFKCCNDGRWFKVLSPKWILEKGDEQRAREMQQAKGKDKGKQKALPMEMEAQVATQPASSSWNNHFKADSEKPAYELAVTQVDSGLMESGKTALASNKNDADAQTLTSNGLADNTVKAGPSTFPTWKNWKPESLVQTFTENSSKPENSTQNFTNNSAVPTLGARLADIATSKVWKPETLTQQVTKAQSVNIQTTTKSIGEISASSDDDHTLHPDQPTDTDGPISIPILHNDEAVYTTDDAAKTFKAWKRKPKKPVKQPTTTTKPSNARASPFESADTDSPPHPDQPTDSENDNPAPTTTDPKPKHRGYEMSGAELDQFLYDIEHLHEWRKRDPAIRLWLDMYQPDWRFWHALFLSGLYIQRAREADEKRVADRKAKAAAAAGAAAGGAAGGGEKKKVCVVAEDGQVTDKVIVAAASEKQKGVEEVKGADADKEVDAIGTLQEGRGYEATGRNGVGKAAGEEKLKAAGEGKPATTGKNGTGAVPKLSGRYRPGAFSFKERQKALGNWLVDN</sequence>
<feature type="region of interest" description="Disordered" evidence="1">
    <location>
        <begin position="783"/>
        <end position="846"/>
    </location>
</feature>